<dbReference type="SMART" id="SM00671">
    <property type="entry name" value="SEL1"/>
    <property type="match status" value="4"/>
</dbReference>
<feature type="chain" id="PRO_5045131222" evidence="1">
    <location>
        <begin position="20"/>
        <end position="237"/>
    </location>
</feature>
<evidence type="ECO:0000313" key="2">
    <source>
        <dbReference type="EMBL" id="MCS0806496.1"/>
    </source>
</evidence>
<keyword evidence="3" id="KW-1185">Reference proteome</keyword>
<comment type="caution">
    <text evidence="2">The sequence shown here is derived from an EMBL/GenBank/DDBJ whole genome shotgun (WGS) entry which is preliminary data.</text>
</comment>
<dbReference type="RefSeq" id="WP_258820286.1">
    <property type="nucleotide sequence ID" value="NZ_JANUHB010000001.1"/>
</dbReference>
<gene>
    <name evidence="2" type="ORF">NX774_00965</name>
</gene>
<name>A0ABT2D7W9_9BURK</name>
<keyword evidence="1" id="KW-0732">Signal</keyword>
<protein>
    <submittedName>
        <fullName evidence="2">Sel1 repeat family protein</fullName>
    </submittedName>
</protein>
<dbReference type="SUPFAM" id="SSF81901">
    <property type="entry name" value="HCP-like"/>
    <property type="match status" value="1"/>
</dbReference>
<dbReference type="PROSITE" id="PS51257">
    <property type="entry name" value="PROKAR_LIPOPROTEIN"/>
    <property type="match status" value="1"/>
</dbReference>
<dbReference type="InterPro" id="IPR006597">
    <property type="entry name" value="Sel1-like"/>
</dbReference>
<evidence type="ECO:0000313" key="3">
    <source>
        <dbReference type="Proteomes" id="UP001206126"/>
    </source>
</evidence>
<proteinExistence type="predicted"/>
<dbReference type="EMBL" id="JANUHB010000001">
    <property type="protein sequence ID" value="MCS0806496.1"/>
    <property type="molecule type" value="Genomic_DNA"/>
</dbReference>
<evidence type="ECO:0000256" key="1">
    <source>
        <dbReference type="SAM" id="SignalP"/>
    </source>
</evidence>
<dbReference type="PANTHER" id="PTHR43628">
    <property type="entry name" value="ACTIVATOR OF C KINASE PROTEIN 1-RELATED"/>
    <property type="match status" value="1"/>
</dbReference>
<reference evidence="2 3" key="1">
    <citation type="submission" date="2022-08" db="EMBL/GenBank/DDBJ databases">
        <title>Reclassification of Massilia species as members of the genera Telluria, Duganella, Pseudoduganella, Mokoshia gen. nov. and Zemynaea gen. nov. using orthogonal and non-orthogonal genome-based approaches.</title>
        <authorList>
            <person name="Bowman J.P."/>
        </authorList>
    </citation>
    <scope>NUCLEOTIDE SEQUENCE [LARGE SCALE GENOMIC DNA]</scope>
    <source>
        <strain evidence="2 3">JCM 31605</strain>
    </source>
</reference>
<dbReference type="PANTHER" id="PTHR43628:SF1">
    <property type="entry name" value="CHITIN SYNTHASE REGULATORY FACTOR 2-RELATED"/>
    <property type="match status" value="1"/>
</dbReference>
<dbReference type="InterPro" id="IPR052945">
    <property type="entry name" value="Mitotic_Regulator"/>
</dbReference>
<organism evidence="2 3">
    <name type="scientific">Massilia agilis</name>
    <dbReference type="NCBI Taxonomy" id="1811226"/>
    <lineage>
        <taxon>Bacteria</taxon>
        <taxon>Pseudomonadati</taxon>
        <taxon>Pseudomonadota</taxon>
        <taxon>Betaproteobacteria</taxon>
        <taxon>Burkholderiales</taxon>
        <taxon>Oxalobacteraceae</taxon>
        <taxon>Telluria group</taxon>
        <taxon>Massilia</taxon>
    </lineage>
</organism>
<dbReference type="Proteomes" id="UP001206126">
    <property type="component" value="Unassembled WGS sequence"/>
</dbReference>
<dbReference type="Gene3D" id="1.25.40.10">
    <property type="entry name" value="Tetratricopeptide repeat domain"/>
    <property type="match status" value="1"/>
</dbReference>
<dbReference type="InterPro" id="IPR011990">
    <property type="entry name" value="TPR-like_helical_dom_sf"/>
</dbReference>
<sequence length="237" mass="25252">MRIRTGLLLAACSLQLALAGCTGKPSADQIELLAMGASQRGDYQAEQRLASWANQGMPVAQRELALLYRNRPEMAEAAVGLLRQAAQSGDAEAAFQMGELERARNALDIAAQWYRAAGATGHPKAALALALMYKNGSGVALDKHQAVRWLEVAANGGNAHAMFLLSNAYADGDGVPLDAKKARQLLERSADLEYPAAIQQLALVKQTGDSLTAKDSAEAAALLQEAAEHRKSNARRF</sequence>
<feature type="signal peptide" evidence="1">
    <location>
        <begin position="1"/>
        <end position="19"/>
    </location>
</feature>
<accession>A0ABT2D7W9</accession>
<dbReference type="Pfam" id="PF08238">
    <property type="entry name" value="Sel1"/>
    <property type="match status" value="4"/>
</dbReference>